<accession>A0ABV8QYY5</accession>
<protein>
    <recommendedName>
        <fullName evidence="4">Flp pilus assembly protein TadG</fullName>
    </recommendedName>
</protein>
<feature type="transmembrane region" description="Helical" evidence="1">
    <location>
        <begin position="26"/>
        <end position="46"/>
    </location>
</feature>
<sequence length="155" mass="15974">MRSFRNSQSQHSGEPMSAVTDQEGSAIVEFVFLGVLLMVPVAYLILTVGQLQGGAYAVVGASDQAAKVYVTQSEEVGARDVAEKAVAQAVSDMGFDPAQATLSITCDAGCLTPGTTVTAHVGLRIELPFVGAIPGVNLTAATVESGATQKVGRFK</sequence>
<proteinExistence type="predicted"/>
<keyword evidence="1" id="KW-1133">Transmembrane helix</keyword>
<keyword evidence="1" id="KW-0812">Transmembrane</keyword>
<evidence type="ECO:0000256" key="1">
    <source>
        <dbReference type="SAM" id="Phobius"/>
    </source>
</evidence>
<evidence type="ECO:0000313" key="2">
    <source>
        <dbReference type="EMBL" id="MFC4264289.1"/>
    </source>
</evidence>
<dbReference type="RefSeq" id="WP_345384976.1">
    <property type="nucleotide sequence ID" value="NZ_BAABLL010000001.1"/>
</dbReference>
<reference evidence="3" key="1">
    <citation type="journal article" date="2019" name="Int. J. Syst. Evol. Microbiol.">
        <title>The Global Catalogue of Microorganisms (GCM) 10K type strain sequencing project: providing services to taxonomists for standard genome sequencing and annotation.</title>
        <authorList>
            <consortium name="The Broad Institute Genomics Platform"/>
            <consortium name="The Broad Institute Genome Sequencing Center for Infectious Disease"/>
            <person name="Wu L."/>
            <person name="Ma J."/>
        </authorList>
    </citation>
    <scope>NUCLEOTIDE SEQUENCE [LARGE SCALE GENOMIC DNA]</scope>
    <source>
        <strain evidence="3">CGMCC 1.10698</strain>
    </source>
</reference>
<dbReference type="EMBL" id="JBHSCQ010000004">
    <property type="protein sequence ID" value="MFC4264289.1"/>
    <property type="molecule type" value="Genomic_DNA"/>
</dbReference>
<name>A0ABV8QYY5_9MICC</name>
<gene>
    <name evidence="2" type="ORF">ACFOW9_01585</name>
</gene>
<comment type="caution">
    <text evidence="2">The sequence shown here is derived from an EMBL/GenBank/DDBJ whole genome shotgun (WGS) entry which is preliminary data.</text>
</comment>
<keyword evidence="3" id="KW-1185">Reference proteome</keyword>
<dbReference type="Proteomes" id="UP001595773">
    <property type="component" value="Unassembled WGS sequence"/>
</dbReference>
<organism evidence="2 3">
    <name type="scientific">Arthrobacter cryoconiti</name>
    <dbReference type="NCBI Taxonomy" id="748907"/>
    <lineage>
        <taxon>Bacteria</taxon>
        <taxon>Bacillati</taxon>
        <taxon>Actinomycetota</taxon>
        <taxon>Actinomycetes</taxon>
        <taxon>Micrococcales</taxon>
        <taxon>Micrococcaceae</taxon>
        <taxon>Arthrobacter</taxon>
    </lineage>
</organism>
<evidence type="ECO:0000313" key="3">
    <source>
        <dbReference type="Proteomes" id="UP001595773"/>
    </source>
</evidence>
<keyword evidence="1" id="KW-0472">Membrane</keyword>
<evidence type="ECO:0008006" key="4">
    <source>
        <dbReference type="Google" id="ProtNLM"/>
    </source>
</evidence>